<dbReference type="Proteomes" id="UP001054837">
    <property type="component" value="Unassembled WGS sequence"/>
</dbReference>
<comment type="caution">
    <text evidence="1">The sequence shown here is derived from an EMBL/GenBank/DDBJ whole genome shotgun (WGS) entry which is preliminary data.</text>
</comment>
<dbReference type="AlphaFoldDB" id="A0AAV4RAW9"/>
<organism evidence="1 2">
    <name type="scientific">Caerostris darwini</name>
    <dbReference type="NCBI Taxonomy" id="1538125"/>
    <lineage>
        <taxon>Eukaryota</taxon>
        <taxon>Metazoa</taxon>
        <taxon>Ecdysozoa</taxon>
        <taxon>Arthropoda</taxon>
        <taxon>Chelicerata</taxon>
        <taxon>Arachnida</taxon>
        <taxon>Araneae</taxon>
        <taxon>Araneomorphae</taxon>
        <taxon>Entelegynae</taxon>
        <taxon>Araneoidea</taxon>
        <taxon>Araneidae</taxon>
        <taxon>Caerostris</taxon>
    </lineage>
</organism>
<sequence>MSYRWFQEMTTRCRCSIKRNIPYRLLPRHEYVLPMLALNESVVIFARLMRGKRRALTECRNKDGTKMQLKTHNCEFCKRAAAAPAARNDNDQPPFHC</sequence>
<keyword evidence="2" id="KW-1185">Reference proteome</keyword>
<protein>
    <submittedName>
        <fullName evidence="1">Uncharacterized protein</fullName>
    </submittedName>
</protein>
<dbReference type="EMBL" id="BPLQ01005872">
    <property type="protein sequence ID" value="GIY18151.1"/>
    <property type="molecule type" value="Genomic_DNA"/>
</dbReference>
<evidence type="ECO:0000313" key="2">
    <source>
        <dbReference type="Proteomes" id="UP001054837"/>
    </source>
</evidence>
<reference evidence="1 2" key="1">
    <citation type="submission" date="2021-06" db="EMBL/GenBank/DDBJ databases">
        <title>Caerostris darwini draft genome.</title>
        <authorList>
            <person name="Kono N."/>
            <person name="Arakawa K."/>
        </authorList>
    </citation>
    <scope>NUCLEOTIDE SEQUENCE [LARGE SCALE GENOMIC DNA]</scope>
</reference>
<name>A0AAV4RAW9_9ARAC</name>
<gene>
    <name evidence="1" type="ORF">CDAR_40001</name>
</gene>
<proteinExistence type="predicted"/>
<evidence type="ECO:0000313" key="1">
    <source>
        <dbReference type="EMBL" id="GIY18151.1"/>
    </source>
</evidence>
<accession>A0AAV4RAW9</accession>